<dbReference type="OrthoDB" id="9786288at2"/>
<proteinExistence type="inferred from homology"/>
<evidence type="ECO:0000256" key="2">
    <source>
        <dbReference type="ARBA" id="ARBA00022679"/>
    </source>
</evidence>
<dbReference type="PANTHER" id="PTHR11877">
    <property type="entry name" value="HYDROXYMETHYLGLUTARYL-COA SYNTHASE"/>
    <property type="match status" value="1"/>
</dbReference>
<dbReference type="InterPro" id="IPR012328">
    <property type="entry name" value="Chalcone/stilbene_synt_C"/>
</dbReference>
<dbReference type="Proteomes" id="UP000182063">
    <property type="component" value="Chromosome"/>
</dbReference>
<comment type="similarity">
    <text evidence="1">Belongs to the thiolase-like superfamily. Chalcone/stilbene synthases family.</text>
</comment>
<protein>
    <submittedName>
        <fullName evidence="6">Type III polyketide synthase</fullName>
    </submittedName>
</protein>
<evidence type="ECO:0000256" key="1">
    <source>
        <dbReference type="ARBA" id="ARBA00005531"/>
    </source>
</evidence>
<dbReference type="InterPro" id="IPR016039">
    <property type="entry name" value="Thiolase-like"/>
</dbReference>
<sequence>MTTAHINAIGTAVPRHDIHARFIGLADRLLEGDASRRIFRRMAGLAGIEHRWSFLEPADDDDFEAADREGFYRLGAFPGTAQRMERFETQGVKLCEEAVRALGENEDVQSATHLLLVSCTGFVAPGIDQMLIDSFGLDPGLERTAIGFMGCSAAINAIRLANHIVRSEPAARVLMVNIELCSLHLQETRELERLLSGLLFGDGCAAAMISSDARGIALRDFRTVTIPESAHLITWRIGDQGFEMHLSGEVPQRLAKALDAERLRNDRDGILRGEPAESYDLWAVHPGGRTILDAVERGLGLEADALGRSRSVLRDFGNMSSATLMFVLARMVTAGDAGRGVAMAFGPGLVAETFRFDLGDVGKGHG</sequence>
<evidence type="ECO:0000256" key="3">
    <source>
        <dbReference type="PIRSR" id="PIRSR000451-1"/>
    </source>
</evidence>
<dbReference type="InterPro" id="IPR011141">
    <property type="entry name" value="Polyketide_synthase_type-III"/>
</dbReference>
<dbReference type="PIRSF" id="PIRSF000451">
    <property type="entry name" value="PKS_III"/>
    <property type="match status" value="1"/>
</dbReference>
<keyword evidence="7" id="KW-1185">Reference proteome</keyword>
<dbReference type="EMBL" id="CP018221">
    <property type="protein sequence ID" value="API59209.1"/>
    <property type="molecule type" value="Genomic_DNA"/>
</dbReference>
<accession>A0A1L3ZUF9</accession>
<dbReference type="SUPFAM" id="SSF53901">
    <property type="entry name" value="Thiolase-like"/>
    <property type="match status" value="2"/>
</dbReference>
<evidence type="ECO:0000259" key="5">
    <source>
        <dbReference type="Pfam" id="PF02797"/>
    </source>
</evidence>
<feature type="domain" description="Chalcone/stilbene synthase N-terminal" evidence="4">
    <location>
        <begin position="78"/>
        <end position="212"/>
    </location>
</feature>
<keyword evidence="2" id="KW-0808">Transferase</keyword>
<dbReference type="STRING" id="1921510.BSL82_07720"/>
<feature type="active site" description="Acyl-thioester intermediate" evidence="3">
    <location>
        <position position="151"/>
    </location>
</feature>
<evidence type="ECO:0000259" key="4">
    <source>
        <dbReference type="Pfam" id="PF00195"/>
    </source>
</evidence>
<dbReference type="PANTHER" id="PTHR11877:SF46">
    <property type="entry name" value="TYPE III POLYKETIDE SYNTHASE A"/>
    <property type="match status" value="1"/>
</dbReference>
<name>A0A1L3ZUF9_9SPHN</name>
<dbReference type="KEGG" id="sphj:BSL82_07720"/>
<dbReference type="GO" id="GO:0016747">
    <property type="term" value="F:acyltransferase activity, transferring groups other than amino-acyl groups"/>
    <property type="evidence" value="ECO:0007669"/>
    <property type="project" value="InterPro"/>
</dbReference>
<dbReference type="AlphaFoldDB" id="A0A1L3ZUF9"/>
<dbReference type="Pfam" id="PF02797">
    <property type="entry name" value="Chal_sti_synt_C"/>
    <property type="match status" value="1"/>
</dbReference>
<dbReference type="GO" id="GO:0030639">
    <property type="term" value="P:polyketide biosynthetic process"/>
    <property type="evidence" value="ECO:0007669"/>
    <property type="project" value="TreeGrafter"/>
</dbReference>
<dbReference type="Gene3D" id="3.40.47.10">
    <property type="match status" value="2"/>
</dbReference>
<dbReference type="InterPro" id="IPR001099">
    <property type="entry name" value="Chalcone/stilbene_synt_N"/>
</dbReference>
<reference evidence="7" key="1">
    <citation type="submission" date="2016-11" db="EMBL/GenBank/DDBJ databases">
        <title>Complete Genome Sequence of alachlor-degrading Sphingomonas sp. strain JJ-A5.</title>
        <authorList>
            <person name="Lee H."/>
            <person name="Ka J.-O."/>
        </authorList>
    </citation>
    <scope>NUCLEOTIDE SEQUENCE [LARGE SCALE GENOMIC DNA]</scope>
    <source>
        <strain evidence="7">JJ-A5</strain>
    </source>
</reference>
<dbReference type="Pfam" id="PF00195">
    <property type="entry name" value="Chal_sti_synt_N"/>
    <property type="match status" value="1"/>
</dbReference>
<feature type="domain" description="Chalcone/stilbene synthase C-terminal" evidence="5">
    <location>
        <begin position="225"/>
        <end position="354"/>
    </location>
</feature>
<evidence type="ECO:0000313" key="6">
    <source>
        <dbReference type="EMBL" id="API59209.1"/>
    </source>
</evidence>
<dbReference type="RefSeq" id="WP_072596758.1">
    <property type="nucleotide sequence ID" value="NZ_CP018221.1"/>
</dbReference>
<gene>
    <name evidence="6" type="ORF">BSL82_07720</name>
</gene>
<evidence type="ECO:0000313" key="7">
    <source>
        <dbReference type="Proteomes" id="UP000182063"/>
    </source>
</evidence>
<organism evidence="6 7">
    <name type="scientific">Tardibacter chloracetimidivorans</name>
    <dbReference type="NCBI Taxonomy" id="1921510"/>
    <lineage>
        <taxon>Bacteria</taxon>
        <taxon>Pseudomonadati</taxon>
        <taxon>Pseudomonadota</taxon>
        <taxon>Alphaproteobacteria</taxon>
        <taxon>Sphingomonadales</taxon>
        <taxon>Sphingomonadaceae</taxon>
        <taxon>Tardibacter</taxon>
    </lineage>
</organism>
<dbReference type="CDD" id="cd00831">
    <property type="entry name" value="CHS_like"/>
    <property type="match status" value="1"/>
</dbReference>